<protein>
    <submittedName>
        <fullName evidence="4">Quinolinate phosphoribosyl transferase</fullName>
        <ecNumber evidence="4">2.4.2.-</ecNumber>
    </submittedName>
</protein>
<dbReference type="SUPFAM" id="SSF51690">
    <property type="entry name" value="Nicotinate/Quinolinate PRTase C-terminal domain-like"/>
    <property type="match status" value="1"/>
</dbReference>
<dbReference type="InterPro" id="IPR036068">
    <property type="entry name" value="Nicotinate_pribotase-like_C"/>
</dbReference>
<sequence length="104" mass="11151">TVMAEVRSYAQAASAIRSGADQLLFDNVTPRAARRWVEGLRQEHLRAGTLLEVSGGIRPGTVGSYARTGVDRASLGYLTHSAPALPLHLTVTPLGRRVVARPHP</sequence>
<keyword evidence="2 4" id="KW-0328">Glycosyltransferase</keyword>
<dbReference type="InterPro" id="IPR027277">
    <property type="entry name" value="NadC/ModD"/>
</dbReference>
<dbReference type="InterPro" id="IPR013785">
    <property type="entry name" value="Aldolase_TIM"/>
</dbReference>
<dbReference type="GO" id="GO:0005737">
    <property type="term" value="C:cytoplasm"/>
    <property type="evidence" value="ECO:0007669"/>
    <property type="project" value="TreeGrafter"/>
</dbReference>
<reference evidence="4" key="2">
    <citation type="journal article" date="2014" name="ISME J.">
        <title>Microbial stratification in low pH oxic and suboxic macroscopic growths along an acid mine drainage.</title>
        <authorList>
            <person name="Mendez-Garcia C."/>
            <person name="Mesa V."/>
            <person name="Sprenger R.R."/>
            <person name="Richter M."/>
            <person name="Diez M.S."/>
            <person name="Solano J."/>
            <person name="Bargiela R."/>
            <person name="Golyshina O.V."/>
            <person name="Manteca A."/>
            <person name="Ramos J.L."/>
            <person name="Gallego J.R."/>
            <person name="Llorente I."/>
            <person name="Martins Dos Santos V.A."/>
            <person name="Jensen O.N."/>
            <person name="Pelaez A.I."/>
            <person name="Sanchez J."/>
            <person name="Ferrer M."/>
        </authorList>
    </citation>
    <scope>NUCLEOTIDE SEQUENCE</scope>
</reference>
<dbReference type="Pfam" id="PF01729">
    <property type="entry name" value="QRPTase_C"/>
    <property type="match status" value="1"/>
</dbReference>
<proteinExistence type="inferred from homology"/>
<dbReference type="EMBL" id="AUZY01006446">
    <property type="protein sequence ID" value="EQD54322.1"/>
    <property type="molecule type" value="Genomic_DNA"/>
</dbReference>
<accession>T1ABA4</accession>
<dbReference type="PANTHER" id="PTHR32179">
    <property type="entry name" value="NICOTINATE-NUCLEOTIDE PYROPHOSPHORYLASE [CARBOXYLATING]"/>
    <property type="match status" value="1"/>
</dbReference>
<dbReference type="GO" id="GO:0009435">
    <property type="term" value="P:NAD+ biosynthetic process"/>
    <property type="evidence" value="ECO:0007669"/>
    <property type="project" value="InterPro"/>
</dbReference>
<name>T1ABA4_9ZZZZ</name>
<keyword evidence="4" id="KW-0808">Transferase</keyword>
<evidence type="ECO:0000256" key="1">
    <source>
        <dbReference type="ARBA" id="ARBA00009400"/>
    </source>
</evidence>
<feature type="non-terminal residue" evidence="4">
    <location>
        <position position="1"/>
    </location>
</feature>
<dbReference type="InterPro" id="IPR002638">
    <property type="entry name" value="Quinolinate_PRibosylTrfase_C"/>
</dbReference>
<dbReference type="AlphaFoldDB" id="T1ABA4"/>
<comment type="caution">
    <text evidence="4">The sequence shown here is derived from an EMBL/GenBank/DDBJ whole genome shotgun (WGS) entry which is preliminary data.</text>
</comment>
<organism evidence="4">
    <name type="scientific">mine drainage metagenome</name>
    <dbReference type="NCBI Taxonomy" id="410659"/>
    <lineage>
        <taxon>unclassified sequences</taxon>
        <taxon>metagenomes</taxon>
        <taxon>ecological metagenomes</taxon>
    </lineage>
</organism>
<dbReference type="GO" id="GO:0034213">
    <property type="term" value="P:quinolinate catabolic process"/>
    <property type="evidence" value="ECO:0007669"/>
    <property type="project" value="TreeGrafter"/>
</dbReference>
<evidence type="ECO:0000313" key="4">
    <source>
        <dbReference type="EMBL" id="EQD54322.1"/>
    </source>
</evidence>
<dbReference type="GO" id="GO:0004514">
    <property type="term" value="F:nicotinate-nucleotide diphosphorylase (carboxylating) activity"/>
    <property type="evidence" value="ECO:0007669"/>
    <property type="project" value="InterPro"/>
</dbReference>
<dbReference type="Gene3D" id="3.20.20.70">
    <property type="entry name" value="Aldolase class I"/>
    <property type="match status" value="1"/>
</dbReference>
<dbReference type="EC" id="2.4.2.-" evidence="4"/>
<comment type="similarity">
    <text evidence="1">Belongs to the NadC/ModD family.</text>
</comment>
<dbReference type="PANTHER" id="PTHR32179:SF3">
    <property type="entry name" value="NICOTINATE-NUCLEOTIDE PYROPHOSPHORYLASE [CARBOXYLATING]"/>
    <property type="match status" value="1"/>
</dbReference>
<reference evidence="4" key="1">
    <citation type="submission" date="2013-08" db="EMBL/GenBank/DDBJ databases">
        <authorList>
            <person name="Mendez C."/>
            <person name="Richter M."/>
            <person name="Ferrer M."/>
            <person name="Sanchez J."/>
        </authorList>
    </citation>
    <scope>NUCLEOTIDE SEQUENCE</scope>
</reference>
<feature type="domain" description="Quinolinate phosphoribosyl transferase C-terminal" evidence="3">
    <location>
        <begin position="3"/>
        <end position="89"/>
    </location>
</feature>
<evidence type="ECO:0000256" key="2">
    <source>
        <dbReference type="ARBA" id="ARBA00022676"/>
    </source>
</evidence>
<gene>
    <name evidence="4" type="ORF">B1B_09747</name>
</gene>
<evidence type="ECO:0000259" key="3">
    <source>
        <dbReference type="Pfam" id="PF01729"/>
    </source>
</evidence>